<keyword evidence="4" id="KW-1185">Reference proteome</keyword>
<feature type="transmembrane region" description="Helical" evidence="2">
    <location>
        <begin position="223"/>
        <end position="245"/>
    </location>
</feature>
<feature type="compositionally biased region" description="Low complexity" evidence="1">
    <location>
        <begin position="364"/>
        <end position="383"/>
    </location>
</feature>
<dbReference type="GO" id="GO:0005886">
    <property type="term" value="C:plasma membrane"/>
    <property type="evidence" value="ECO:0007669"/>
    <property type="project" value="TreeGrafter"/>
</dbReference>
<evidence type="ECO:0000256" key="2">
    <source>
        <dbReference type="SAM" id="Phobius"/>
    </source>
</evidence>
<keyword evidence="2" id="KW-1133">Transmembrane helix</keyword>
<comment type="caution">
    <text evidence="3">The sequence shown here is derived from an EMBL/GenBank/DDBJ whole genome shotgun (WGS) entry which is preliminary data.</text>
</comment>
<feature type="region of interest" description="Disordered" evidence="1">
    <location>
        <begin position="314"/>
        <end position="383"/>
    </location>
</feature>
<dbReference type="PANTHER" id="PTHR30503">
    <property type="entry name" value="INNER MEMBRANE PROTEIN YEDI"/>
    <property type="match status" value="1"/>
</dbReference>
<keyword evidence="2" id="KW-0472">Membrane</keyword>
<dbReference type="EMBL" id="BJNW01000021">
    <property type="protein sequence ID" value="GED00020.1"/>
    <property type="molecule type" value="Genomic_DNA"/>
</dbReference>
<feature type="transmembrane region" description="Helical" evidence="2">
    <location>
        <begin position="276"/>
        <end position="301"/>
    </location>
</feature>
<reference evidence="3 4" key="1">
    <citation type="submission" date="2019-06" db="EMBL/GenBank/DDBJ databases">
        <title>Whole genome shotgun sequence of Kocuria varians NBRC 15358.</title>
        <authorList>
            <person name="Hosoyama A."/>
            <person name="Uohara A."/>
            <person name="Ohji S."/>
            <person name="Ichikawa N."/>
        </authorList>
    </citation>
    <scope>NUCLEOTIDE SEQUENCE [LARGE SCALE GENOMIC DNA]</scope>
    <source>
        <strain evidence="3 4">NBRC 15358</strain>
    </source>
</reference>
<dbReference type="PANTHER" id="PTHR30503:SF3">
    <property type="entry name" value="INNER MEMBRANE PROTEIN YEDI"/>
    <property type="match status" value="1"/>
</dbReference>
<protein>
    <submittedName>
        <fullName evidence="3">ABC transporter</fullName>
    </submittedName>
</protein>
<evidence type="ECO:0000313" key="3">
    <source>
        <dbReference type="EMBL" id="GED00020.1"/>
    </source>
</evidence>
<dbReference type="InterPro" id="IPR008526">
    <property type="entry name" value="YedI"/>
</dbReference>
<feature type="transmembrane region" description="Helical" evidence="2">
    <location>
        <begin position="76"/>
        <end position="94"/>
    </location>
</feature>
<dbReference type="RefSeq" id="WP_218023611.1">
    <property type="nucleotide sequence ID" value="NZ_BJNW01000021.1"/>
</dbReference>
<feature type="transmembrane region" description="Helical" evidence="2">
    <location>
        <begin position="172"/>
        <end position="193"/>
    </location>
</feature>
<evidence type="ECO:0000256" key="1">
    <source>
        <dbReference type="SAM" id="MobiDB-lite"/>
    </source>
</evidence>
<dbReference type="Pfam" id="PF05661">
    <property type="entry name" value="DUF808"/>
    <property type="match status" value="1"/>
</dbReference>
<proteinExistence type="predicted"/>
<sequence>MAAGLAALLDDIAALAKLTAASLDDVAGATGRASAKAAGVVVDDTAVAPRFVEGVSPKRELPIIKKITIGSLRNKLLVILPVALLLSQFAPWLLTPLLMLGGTYLCFEGAEKVIERFSPNKHAEEEPAANRGPDAEKKIVSGAVRTDLILSSEIMVISLNEVSHEPLLSRTLILVAVAIFITILVYGVVAVIVKMDDIGLALAKKDSEGAQKFGRGLVKAMPAVLQVISVVGVFAMLWVGGHIILTGMNDLGFTPVYDWVHHLGESVHHVAGVGPAFAWIVETFFALVLGVIWGCVIVGIVHVLPFGKKHGEGTDDDAAAQDGDAAAAERAASPAGTVADTSDRSTPDDGAPGGDVSDRSTPESRAPGAGSAEGGSTAADRTD</sequence>
<dbReference type="AlphaFoldDB" id="A0A4Y4D7R4"/>
<dbReference type="Proteomes" id="UP000315730">
    <property type="component" value="Unassembled WGS sequence"/>
</dbReference>
<accession>A0A4Y4D7R4</accession>
<keyword evidence="2" id="KW-0812">Transmembrane</keyword>
<dbReference type="STRING" id="1272.GCA_900014985_00886"/>
<gene>
    <name evidence="3" type="ORF">KVA01_21740</name>
</gene>
<organism evidence="3 4">
    <name type="scientific">Kocuria varians</name>
    <name type="common">Micrococcus varians</name>
    <dbReference type="NCBI Taxonomy" id="1272"/>
    <lineage>
        <taxon>Bacteria</taxon>
        <taxon>Bacillati</taxon>
        <taxon>Actinomycetota</taxon>
        <taxon>Actinomycetes</taxon>
        <taxon>Micrococcales</taxon>
        <taxon>Micrococcaceae</taxon>
        <taxon>Kocuria</taxon>
    </lineage>
</organism>
<name>A0A4Y4D7R4_KOCVA</name>
<feature type="compositionally biased region" description="Low complexity" evidence="1">
    <location>
        <begin position="320"/>
        <end position="335"/>
    </location>
</feature>
<evidence type="ECO:0000313" key="4">
    <source>
        <dbReference type="Proteomes" id="UP000315730"/>
    </source>
</evidence>